<evidence type="ECO:0000313" key="2">
    <source>
        <dbReference type="EMBL" id="CAB4167796.1"/>
    </source>
</evidence>
<accession>A0A6J5PD08</accession>
<name>A0A6J5PD08_9CAUD</name>
<evidence type="ECO:0000313" key="5">
    <source>
        <dbReference type="EMBL" id="CAB4190700.1"/>
    </source>
</evidence>
<dbReference type="EMBL" id="LR797145">
    <property type="protein sequence ID" value="CAB4190700.1"/>
    <property type="molecule type" value="Genomic_DNA"/>
</dbReference>
<dbReference type="EMBL" id="LR796496">
    <property type="protein sequence ID" value="CAB4148358.1"/>
    <property type="molecule type" value="Genomic_DNA"/>
</dbReference>
<evidence type="ECO:0000313" key="8">
    <source>
        <dbReference type="EMBL" id="CAB4219975.1"/>
    </source>
</evidence>
<protein>
    <submittedName>
        <fullName evidence="2">Uncharacterized protein</fullName>
    </submittedName>
</protein>
<gene>
    <name evidence="4" type="ORF">UFOVP1036_51</name>
    <name evidence="5" type="ORF">UFOVP1190_93</name>
    <name evidence="6" type="ORF">UFOVP1248_35</name>
    <name evidence="7" type="ORF">UFOVP1493_52</name>
    <name evidence="9" type="ORF">UFOVP1584_22</name>
    <name evidence="8" type="ORF">UFOVP1635_43</name>
    <name evidence="1" type="ORF">UFOVP521_86</name>
    <name evidence="2" type="ORF">UFOVP856_58</name>
    <name evidence="3" type="ORF">UFOVP967_30</name>
</gene>
<evidence type="ECO:0000313" key="7">
    <source>
        <dbReference type="EMBL" id="CAB4217624.1"/>
    </source>
</evidence>
<proteinExistence type="predicted"/>
<dbReference type="EMBL" id="LR797496">
    <property type="protein sequence ID" value="CAB4219975.1"/>
    <property type="molecule type" value="Genomic_DNA"/>
</dbReference>
<evidence type="ECO:0000313" key="9">
    <source>
        <dbReference type="EMBL" id="CAB5231127.1"/>
    </source>
</evidence>
<dbReference type="EMBL" id="LR797192">
    <property type="protein sequence ID" value="CAB4192524.1"/>
    <property type="molecule type" value="Genomic_DNA"/>
</dbReference>
<dbReference type="EMBL" id="LR796811">
    <property type="protein sequence ID" value="CAB4167796.1"/>
    <property type="molecule type" value="Genomic_DNA"/>
</dbReference>
<dbReference type="EMBL" id="LR797456">
    <property type="protein sequence ID" value="CAB4217624.1"/>
    <property type="molecule type" value="Genomic_DNA"/>
</dbReference>
<dbReference type="EMBL" id="LR798432">
    <property type="protein sequence ID" value="CAB5231127.1"/>
    <property type="molecule type" value="Genomic_DNA"/>
</dbReference>
<evidence type="ECO:0000313" key="6">
    <source>
        <dbReference type="EMBL" id="CAB4192524.1"/>
    </source>
</evidence>
<evidence type="ECO:0000313" key="4">
    <source>
        <dbReference type="EMBL" id="CAB4180558.1"/>
    </source>
</evidence>
<reference evidence="2" key="1">
    <citation type="submission" date="2020-04" db="EMBL/GenBank/DDBJ databases">
        <authorList>
            <person name="Chiriac C."/>
            <person name="Salcher M."/>
            <person name="Ghai R."/>
            <person name="Kavagutti S V."/>
        </authorList>
    </citation>
    <scope>NUCLEOTIDE SEQUENCE</scope>
</reference>
<evidence type="ECO:0000313" key="3">
    <source>
        <dbReference type="EMBL" id="CAB4174160.1"/>
    </source>
</evidence>
<evidence type="ECO:0000313" key="1">
    <source>
        <dbReference type="EMBL" id="CAB4148358.1"/>
    </source>
</evidence>
<organism evidence="2">
    <name type="scientific">uncultured Caudovirales phage</name>
    <dbReference type="NCBI Taxonomy" id="2100421"/>
    <lineage>
        <taxon>Viruses</taxon>
        <taxon>Duplodnaviria</taxon>
        <taxon>Heunggongvirae</taxon>
        <taxon>Uroviricota</taxon>
        <taxon>Caudoviricetes</taxon>
        <taxon>Peduoviridae</taxon>
        <taxon>Maltschvirus</taxon>
        <taxon>Maltschvirus maltsch</taxon>
    </lineage>
</organism>
<sequence length="122" mass="14214">MSKFNFIRKAAPVVPENPPEIELDAEDDAILANIWDNYDAIISDPQYAEWGSAGDFLSDQWWNFTERDMSDVLQWMPGWNPQMSSEEEATLVFDFYAENPELKAYIPEYIKPEMMRLLGNLK</sequence>
<dbReference type="EMBL" id="LR796991">
    <property type="protein sequence ID" value="CAB4180558.1"/>
    <property type="molecule type" value="Genomic_DNA"/>
</dbReference>
<dbReference type="EMBL" id="LR796910">
    <property type="protein sequence ID" value="CAB4174160.1"/>
    <property type="molecule type" value="Genomic_DNA"/>
</dbReference>